<dbReference type="EMBL" id="BAAABM010000003">
    <property type="protein sequence ID" value="GAA0316078.1"/>
    <property type="molecule type" value="Genomic_DNA"/>
</dbReference>
<feature type="chain" id="PRO_5045035908" description="DUF4384 domain-containing protein" evidence="1">
    <location>
        <begin position="20"/>
        <end position="212"/>
    </location>
</feature>
<organism evidence="2 3">
    <name type="scientific">Actinoallomurus spadix</name>
    <dbReference type="NCBI Taxonomy" id="79912"/>
    <lineage>
        <taxon>Bacteria</taxon>
        <taxon>Bacillati</taxon>
        <taxon>Actinomycetota</taxon>
        <taxon>Actinomycetes</taxon>
        <taxon>Streptosporangiales</taxon>
        <taxon>Thermomonosporaceae</taxon>
        <taxon>Actinoallomurus</taxon>
    </lineage>
</organism>
<comment type="caution">
    <text evidence="2">The sequence shown here is derived from an EMBL/GenBank/DDBJ whole genome shotgun (WGS) entry which is preliminary data.</text>
</comment>
<proteinExistence type="predicted"/>
<keyword evidence="3" id="KW-1185">Reference proteome</keyword>
<gene>
    <name evidence="2" type="ORF">GCM10010151_02620</name>
</gene>
<reference evidence="2 3" key="1">
    <citation type="journal article" date="2019" name="Int. J. Syst. Evol. Microbiol.">
        <title>The Global Catalogue of Microorganisms (GCM) 10K type strain sequencing project: providing services to taxonomists for standard genome sequencing and annotation.</title>
        <authorList>
            <consortium name="The Broad Institute Genomics Platform"/>
            <consortium name="The Broad Institute Genome Sequencing Center for Infectious Disease"/>
            <person name="Wu L."/>
            <person name="Ma J."/>
        </authorList>
    </citation>
    <scope>NUCLEOTIDE SEQUENCE [LARGE SCALE GENOMIC DNA]</scope>
    <source>
        <strain evidence="2 3">JCM 3146</strain>
    </source>
</reference>
<evidence type="ECO:0008006" key="4">
    <source>
        <dbReference type="Google" id="ProtNLM"/>
    </source>
</evidence>
<evidence type="ECO:0000313" key="3">
    <source>
        <dbReference type="Proteomes" id="UP001501822"/>
    </source>
</evidence>
<accession>A0ABN0VSC1</accession>
<dbReference type="RefSeq" id="WP_252808370.1">
    <property type="nucleotide sequence ID" value="NZ_BAAABM010000003.1"/>
</dbReference>
<name>A0ABN0VSC1_9ACTN</name>
<evidence type="ECO:0000256" key="1">
    <source>
        <dbReference type="SAM" id="SignalP"/>
    </source>
</evidence>
<feature type="signal peptide" evidence="1">
    <location>
        <begin position="1"/>
        <end position="19"/>
    </location>
</feature>
<sequence>MRRIASIALAAALACAAVALQSTRWSYTRAYGPFVRNGRIGQTVTEPRFTIRVDRVDGARTIDVPPTQYTKAQQITATGVFVVVLATIEARRSPVYAGQARLHTRYGDYFPTDKLGGGGGLSQPVVTPLSYVRFEPGLPRRGAYVFDVPPAAVAGARLYVSDHDAEDAPFGFYRDDPRRFAAEAHVDLGLDTAEAARLTSRPPSGYSVPEPS</sequence>
<keyword evidence="1" id="KW-0732">Signal</keyword>
<dbReference type="Proteomes" id="UP001501822">
    <property type="component" value="Unassembled WGS sequence"/>
</dbReference>
<dbReference type="PROSITE" id="PS51257">
    <property type="entry name" value="PROKAR_LIPOPROTEIN"/>
    <property type="match status" value="1"/>
</dbReference>
<protein>
    <recommendedName>
        <fullName evidence="4">DUF4384 domain-containing protein</fullName>
    </recommendedName>
</protein>
<evidence type="ECO:0000313" key="2">
    <source>
        <dbReference type="EMBL" id="GAA0316078.1"/>
    </source>
</evidence>